<dbReference type="Pfam" id="PF01425">
    <property type="entry name" value="Amidase"/>
    <property type="match status" value="1"/>
</dbReference>
<dbReference type="InterPro" id="IPR020556">
    <property type="entry name" value="Amidase_CS"/>
</dbReference>
<evidence type="ECO:0000259" key="2">
    <source>
        <dbReference type="Pfam" id="PF01425"/>
    </source>
</evidence>
<evidence type="ECO:0000313" key="3">
    <source>
        <dbReference type="EMBL" id="SES17158.1"/>
    </source>
</evidence>
<proteinExistence type="inferred from homology"/>
<dbReference type="Gene3D" id="3.90.1300.10">
    <property type="entry name" value="Amidase signature (AS) domain"/>
    <property type="match status" value="1"/>
</dbReference>
<evidence type="ECO:0000313" key="4">
    <source>
        <dbReference type="Proteomes" id="UP000182841"/>
    </source>
</evidence>
<dbReference type="AlphaFoldDB" id="A0A1H9V6E7"/>
<gene>
    <name evidence="3" type="ORF">SAMN05421870_110190</name>
</gene>
<sequence length="529" mass="55418">MLLRCCGAAVLRCENRGCRVHCVYRAYCYCVYCVYADRENFDTGTGRAANVRDALWRMPAAAQAAAVRNGDVSAAELVGSHLDRIADVNPRVNAVTQLMAERAREAAARTDARRAAGEELGPLAGVPFTVKETTAVEGVPTTMGAARFRDLVAAADAPPVARLRAAGAVPIGHSNVPTLILAGMHTRSELFGDTVNPWDPSRTPGGSSGGDGAAVATGMAALGLGNDSGGSVRIPASFCGVAGLKPTVGRFPADHRILGPDDPGPASQMLVTDGPLARTTADLRLAYEVLAGTDPRDPRAVPVPVRGEPLPGPVRVAVVADPGGHGVHPAVRGAVTAAADALREAGYDVREVADVPRLDESLEAYQRIVMTEFAPNWPVLRTLLGEGGDRYIEMTREKTPPATTAEFMQLMGVWLGVRRSWAEFLDTYPLLLGPVFTEPPVEPGLESRDRAGRERVGSAMRLCTATSFAGVPGVAVPTGVADGLPLGVQLVGRAFREDLCLEAAQAVEDRLGVLTPLDPRPDAAPAAAG</sequence>
<dbReference type="InterPro" id="IPR000120">
    <property type="entry name" value="Amidase"/>
</dbReference>
<dbReference type="STRING" id="943816.AN217_24050"/>
<dbReference type="InterPro" id="IPR036928">
    <property type="entry name" value="AS_sf"/>
</dbReference>
<comment type="similarity">
    <text evidence="1">Belongs to the amidase family.</text>
</comment>
<accession>A0A1H9V6E7</accession>
<dbReference type="SUPFAM" id="SSF75304">
    <property type="entry name" value="Amidase signature (AS) enzymes"/>
    <property type="match status" value="1"/>
</dbReference>
<feature type="domain" description="Amidase" evidence="2">
    <location>
        <begin position="76"/>
        <end position="501"/>
    </location>
</feature>
<keyword evidence="4" id="KW-1185">Reference proteome</keyword>
<dbReference type="PIRSF" id="PIRSF001221">
    <property type="entry name" value="Amidase_fungi"/>
    <property type="match status" value="1"/>
</dbReference>
<dbReference type="GO" id="GO:0003824">
    <property type="term" value="F:catalytic activity"/>
    <property type="evidence" value="ECO:0007669"/>
    <property type="project" value="InterPro"/>
</dbReference>
<dbReference type="PANTHER" id="PTHR11895">
    <property type="entry name" value="TRANSAMIDASE"/>
    <property type="match status" value="1"/>
</dbReference>
<reference evidence="4" key="1">
    <citation type="submission" date="2016-10" db="EMBL/GenBank/DDBJ databases">
        <authorList>
            <person name="Varghese N."/>
            <person name="Submissions S."/>
        </authorList>
    </citation>
    <scope>NUCLEOTIDE SEQUENCE [LARGE SCALE GENOMIC DNA]</scope>
    <source>
        <strain evidence="4">CGMCC 4.6825</strain>
    </source>
</reference>
<dbReference type="InterPro" id="IPR023631">
    <property type="entry name" value="Amidase_dom"/>
</dbReference>
<dbReference type="Proteomes" id="UP000182841">
    <property type="component" value="Unassembled WGS sequence"/>
</dbReference>
<dbReference type="PROSITE" id="PS00571">
    <property type="entry name" value="AMIDASES"/>
    <property type="match status" value="1"/>
</dbReference>
<dbReference type="NCBIfam" id="NF005687">
    <property type="entry name" value="PRK07487.1"/>
    <property type="match status" value="1"/>
</dbReference>
<dbReference type="EMBL" id="FOGO01000010">
    <property type="protein sequence ID" value="SES17158.1"/>
    <property type="molecule type" value="Genomic_DNA"/>
</dbReference>
<evidence type="ECO:0000256" key="1">
    <source>
        <dbReference type="ARBA" id="ARBA00009199"/>
    </source>
</evidence>
<name>A0A1H9V6E7_9ACTN</name>
<organism evidence="3 4">
    <name type="scientific">Streptomyces qinglanensis</name>
    <dbReference type="NCBI Taxonomy" id="943816"/>
    <lineage>
        <taxon>Bacteria</taxon>
        <taxon>Bacillati</taxon>
        <taxon>Actinomycetota</taxon>
        <taxon>Actinomycetes</taxon>
        <taxon>Kitasatosporales</taxon>
        <taxon>Streptomycetaceae</taxon>
        <taxon>Streptomyces</taxon>
    </lineage>
</organism>
<protein>
    <submittedName>
        <fullName evidence="3">Amidase</fullName>
    </submittedName>
</protein>
<dbReference type="PANTHER" id="PTHR11895:SF7">
    <property type="entry name" value="GLUTAMYL-TRNA(GLN) AMIDOTRANSFERASE SUBUNIT A, MITOCHONDRIAL"/>
    <property type="match status" value="1"/>
</dbReference>